<feature type="transmembrane region" description="Helical" evidence="2">
    <location>
        <begin position="224"/>
        <end position="243"/>
    </location>
</feature>
<feature type="transmembrane region" description="Helical" evidence="2">
    <location>
        <begin position="394"/>
        <end position="411"/>
    </location>
</feature>
<reference evidence="3 4" key="2">
    <citation type="submission" date="2020-07" db="EMBL/GenBank/DDBJ databases">
        <title>Genome of starter culture bacteria Kocuria salsicia reveals its technological properties and safety for usage in meat industry.</title>
        <authorList>
            <person name="Michael M."/>
            <person name="Konstantin K."/>
            <person name="Evgenii K."/>
            <person name="Galina S."/>
            <person name="Oksana K."/>
            <person name="Andrei L."/>
        </authorList>
    </citation>
    <scope>NUCLEOTIDE SEQUENCE [LARGE SCALE GENOMIC DNA]</scope>
    <source>
        <strain evidence="3 4">80</strain>
    </source>
</reference>
<accession>A0A7D7Q4T5</accession>
<keyword evidence="2" id="KW-0812">Transmembrane</keyword>
<proteinExistence type="predicted"/>
<keyword evidence="4" id="KW-1185">Reference proteome</keyword>
<feature type="transmembrane region" description="Helical" evidence="2">
    <location>
        <begin position="112"/>
        <end position="138"/>
    </location>
</feature>
<feature type="compositionally biased region" description="Polar residues" evidence="1">
    <location>
        <begin position="1"/>
        <end position="10"/>
    </location>
</feature>
<feature type="transmembrane region" description="Helical" evidence="2">
    <location>
        <begin position="145"/>
        <end position="164"/>
    </location>
</feature>
<dbReference type="RefSeq" id="WP_238693964.1">
    <property type="nucleotide sequence ID" value="NZ_CP059343.1"/>
</dbReference>
<evidence type="ECO:0000256" key="2">
    <source>
        <dbReference type="SAM" id="Phobius"/>
    </source>
</evidence>
<feature type="transmembrane region" description="Helical" evidence="2">
    <location>
        <begin position="539"/>
        <end position="565"/>
    </location>
</feature>
<keyword evidence="2" id="KW-0472">Membrane</keyword>
<evidence type="ECO:0008006" key="5">
    <source>
        <dbReference type="Google" id="ProtNLM"/>
    </source>
</evidence>
<dbReference type="AlphaFoldDB" id="A0A7D7Q4T5"/>
<name>A0A7D7Q4T5_KOCVA</name>
<evidence type="ECO:0000313" key="3">
    <source>
        <dbReference type="EMBL" id="QMS57442.1"/>
    </source>
</evidence>
<sequence length="613" mass="63463">MASSRVNPDQNPLDPSRATPARPRPGGGAASSADPGAAPWAGDGRPTTHGADGRDVATTVPAEADAAVPRSVRPVGGGEAATVRRLGVLEEARRLASLKWRVLRNTLTRSTWVLVGTILGGLYALGVLSMLLISLYFLGGEELRWVVTASVLLGTALLLGWWILPVATSKADATLDPARLGLFPLSTSGLLAGQVLGALIGIPGALTLVAGLGWAVAWRSSLPAVLVSVPCALLGLLLAFVGSRCVSAVSLRLAGGRRTTETVSIVTLALVVMIGPMIATLGAGLERVWDLLPTWAAVLAWTPLGAVWAVPGDVALGYWGTALARLLLTVVSIVALTALARVALRRALGDAAAGAARGGTKAVAGIGLFDRVPATPTWAVAVRCLLYWTRDPRYSASLVMVPAMCAVAWFLTSQSGFAVWLLPAGIALLMAYAISADISYDNSAFSLHVLAGVPGRADRLGRVLALFVVSVPLVAVALAVWLARVGDWGAVPAMLGLCATMLLGGAGVVSVVSARYTYPTPPPGSTPMKSAQGFTLLNLLMQFVLMGAIGLLGLPALALLVVYLVSGGLMWSWLALAVGLVEGLVLLWIGVRAGGRWLDARAPELLQEVSAYR</sequence>
<feature type="transmembrane region" description="Helical" evidence="2">
    <location>
        <begin position="417"/>
        <end position="440"/>
    </location>
</feature>
<dbReference type="KEGG" id="kvr:CIB50_0002185"/>
<evidence type="ECO:0000256" key="1">
    <source>
        <dbReference type="SAM" id="MobiDB-lite"/>
    </source>
</evidence>
<dbReference type="EMBL" id="CP059343">
    <property type="protein sequence ID" value="QMS57442.1"/>
    <property type="molecule type" value="Genomic_DNA"/>
</dbReference>
<organism evidence="3 4">
    <name type="scientific">Kocuria varians</name>
    <name type="common">Micrococcus varians</name>
    <dbReference type="NCBI Taxonomy" id="1272"/>
    <lineage>
        <taxon>Bacteria</taxon>
        <taxon>Bacillati</taxon>
        <taxon>Actinomycetota</taxon>
        <taxon>Actinomycetes</taxon>
        <taxon>Micrococcales</taxon>
        <taxon>Micrococcaceae</taxon>
        <taxon>Kocuria</taxon>
    </lineage>
</organism>
<feature type="transmembrane region" description="Helical" evidence="2">
    <location>
        <begin position="571"/>
        <end position="591"/>
    </location>
</feature>
<feature type="transmembrane region" description="Helical" evidence="2">
    <location>
        <begin position="460"/>
        <end position="482"/>
    </location>
</feature>
<protein>
    <recommendedName>
        <fullName evidence="5">Transporter</fullName>
    </recommendedName>
</protein>
<feature type="transmembrane region" description="Helical" evidence="2">
    <location>
        <begin position="316"/>
        <end position="339"/>
    </location>
</feature>
<reference evidence="4" key="1">
    <citation type="submission" date="2017-08" db="EMBL/GenBank/DDBJ databases">
        <title>Draft Genome Sequence of Kocuria varians 80.</title>
        <authorList>
            <person name="Minaev M."/>
            <person name="Kurbakov K.A."/>
            <person name="Solodovnikova G.I."/>
            <person name="Kuznetsova O.A."/>
            <person name="Lisitsyn A.B."/>
        </authorList>
    </citation>
    <scope>NUCLEOTIDE SEQUENCE [LARGE SCALE GENOMIC DNA]</scope>
    <source>
        <strain evidence="4">80</strain>
    </source>
</reference>
<feature type="transmembrane region" description="Helical" evidence="2">
    <location>
        <begin position="191"/>
        <end position="217"/>
    </location>
</feature>
<evidence type="ECO:0000313" key="4">
    <source>
        <dbReference type="Proteomes" id="UP000216825"/>
    </source>
</evidence>
<gene>
    <name evidence="3" type="ORF">CIB50_0002185</name>
</gene>
<dbReference type="Proteomes" id="UP000216825">
    <property type="component" value="Chromosome"/>
</dbReference>
<feature type="transmembrane region" description="Helical" evidence="2">
    <location>
        <begin position="263"/>
        <end position="285"/>
    </location>
</feature>
<keyword evidence="2" id="KW-1133">Transmembrane helix</keyword>
<feature type="region of interest" description="Disordered" evidence="1">
    <location>
        <begin position="1"/>
        <end position="55"/>
    </location>
</feature>
<feature type="compositionally biased region" description="Low complexity" evidence="1">
    <location>
        <begin position="30"/>
        <end position="45"/>
    </location>
</feature>
<feature type="transmembrane region" description="Helical" evidence="2">
    <location>
        <begin position="494"/>
        <end position="518"/>
    </location>
</feature>